<dbReference type="InterPro" id="IPR008962">
    <property type="entry name" value="PapD-like_sf"/>
</dbReference>
<dbReference type="AlphaFoldDB" id="A0AAD4NH86"/>
<keyword evidence="1" id="KW-0206">Cytoskeleton</keyword>
<dbReference type="Gene3D" id="2.60.40.10">
    <property type="entry name" value="Immunoglobulins"/>
    <property type="match status" value="1"/>
</dbReference>
<comment type="function">
    <text evidence="1">Central component in molecular interactions underlying sperm crawling. Forms an extensive filament system that extends from sperm villipoda, along the leading edge of the pseudopod.</text>
</comment>
<evidence type="ECO:0000256" key="1">
    <source>
        <dbReference type="RuleBase" id="RU003425"/>
    </source>
</evidence>
<dbReference type="InterPro" id="IPR013783">
    <property type="entry name" value="Ig-like_fold"/>
</dbReference>
<proteinExistence type="predicted"/>
<feature type="domain" description="MSP" evidence="4">
    <location>
        <begin position="97"/>
        <end position="214"/>
    </location>
</feature>
<keyword evidence="1" id="KW-0963">Cytoplasm</keyword>
<dbReference type="SUPFAM" id="SSF49354">
    <property type="entry name" value="PapD-like"/>
    <property type="match status" value="1"/>
</dbReference>
<gene>
    <name evidence="5" type="ORF">DdX_03041</name>
</gene>
<organism evidence="5 6">
    <name type="scientific">Ditylenchus destructor</name>
    <dbReference type="NCBI Taxonomy" id="166010"/>
    <lineage>
        <taxon>Eukaryota</taxon>
        <taxon>Metazoa</taxon>
        <taxon>Ecdysozoa</taxon>
        <taxon>Nematoda</taxon>
        <taxon>Chromadorea</taxon>
        <taxon>Rhabditida</taxon>
        <taxon>Tylenchina</taxon>
        <taxon>Tylenchomorpha</taxon>
        <taxon>Sphaerularioidea</taxon>
        <taxon>Anguinidae</taxon>
        <taxon>Anguininae</taxon>
        <taxon>Ditylenchus</taxon>
    </lineage>
</organism>
<evidence type="ECO:0000259" key="4">
    <source>
        <dbReference type="PROSITE" id="PS50202"/>
    </source>
</evidence>
<dbReference type="PROSITE" id="PS50202">
    <property type="entry name" value="MSP"/>
    <property type="match status" value="1"/>
</dbReference>
<name>A0AAD4NH86_9BILA</name>
<sequence>MSLIQIVMEFLTILSLTSPALIQCTRNSQKKRKGSPSTLVRLSGESKPNNAATTVNPSRTCVEKNSRLGSKTFRINKEIYECSTQDETSSNYDDEFRLLTVPDRMVEIKGDLMNRVKLMLKIINETETRQVYKIRCTCNEAVKIYPAIGFVEPDTTVLVTVIYRCCQSKLPEFNTRHHLTVYHVPAPEDSYPEGVWQEHYGPAQGVKKIPLVFIHQPT</sequence>
<protein>
    <recommendedName>
        <fullName evidence="1">Major sperm protein</fullName>
    </recommendedName>
</protein>
<keyword evidence="6" id="KW-1185">Reference proteome</keyword>
<dbReference type="Pfam" id="PF00635">
    <property type="entry name" value="Motile_Sperm"/>
    <property type="match status" value="1"/>
</dbReference>
<evidence type="ECO:0000313" key="6">
    <source>
        <dbReference type="Proteomes" id="UP001201812"/>
    </source>
</evidence>
<dbReference type="Proteomes" id="UP001201812">
    <property type="component" value="Unassembled WGS sequence"/>
</dbReference>
<feature type="chain" id="PRO_5042145828" description="Major sperm protein" evidence="3">
    <location>
        <begin position="23"/>
        <end position="218"/>
    </location>
</feature>
<feature type="signal peptide" evidence="3">
    <location>
        <begin position="1"/>
        <end position="22"/>
    </location>
</feature>
<feature type="region of interest" description="Disordered" evidence="2">
    <location>
        <begin position="27"/>
        <end position="56"/>
    </location>
</feature>
<evidence type="ECO:0000256" key="3">
    <source>
        <dbReference type="SAM" id="SignalP"/>
    </source>
</evidence>
<dbReference type="PANTHER" id="PTHR21513:SF27">
    <property type="entry name" value="MAJOR SPERM PROTEIN"/>
    <property type="match status" value="1"/>
</dbReference>
<evidence type="ECO:0000313" key="5">
    <source>
        <dbReference type="EMBL" id="KAI1726326.1"/>
    </source>
</evidence>
<dbReference type="PANTHER" id="PTHR21513">
    <property type="entry name" value="MAJOR SPERM PROTEIN"/>
    <property type="match status" value="1"/>
</dbReference>
<feature type="compositionally biased region" description="Polar residues" evidence="2">
    <location>
        <begin position="35"/>
        <end position="56"/>
    </location>
</feature>
<accession>A0AAD4NH86</accession>
<evidence type="ECO:0000256" key="2">
    <source>
        <dbReference type="SAM" id="MobiDB-lite"/>
    </source>
</evidence>
<reference evidence="5" key="1">
    <citation type="submission" date="2022-01" db="EMBL/GenBank/DDBJ databases">
        <title>Genome Sequence Resource for Two Populations of Ditylenchus destructor, the Migratory Endoparasitic Phytonematode.</title>
        <authorList>
            <person name="Zhang H."/>
            <person name="Lin R."/>
            <person name="Xie B."/>
        </authorList>
    </citation>
    <scope>NUCLEOTIDE SEQUENCE</scope>
    <source>
        <strain evidence="5">BazhouSP</strain>
    </source>
</reference>
<dbReference type="EMBL" id="JAKKPZ010000002">
    <property type="protein sequence ID" value="KAI1726326.1"/>
    <property type="molecule type" value="Genomic_DNA"/>
</dbReference>
<keyword evidence="3" id="KW-0732">Signal</keyword>
<dbReference type="InterPro" id="IPR000535">
    <property type="entry name" value="MSP_dom"/>
</dbReference>
<comment type="caution">
    <text evidence="5">The sequence shown here is derived from an EMBL/GenBank/DDBJ whole genome shotgun (WGS) entry which is preliminary data.</text>
</comment>